<accession>A0A1X3IWA1</accession>
<comment type="similarity">
    <text evidence="2">Belongs to the HupF/HypC family.</text>
</comment>
<dbReference type="PANTHER" id="PTHR35177">
    <property type="entry name" value="HYDROGENASE MATURATION FACTOR HYBG"/>
    <property type="match status" value="1"/>
</dbReference>
<protein>
    <recommendedName>
        <fullName evidence="3">Hydrogenase maturation factor HypC</fullName>
    </recommendedName>
</protein>
<dbReference type="NCBIfam" id="NF007712">
    <property type="entry name" value="PRK10409.1"/>
    <property type="match status" value="1"/>
</dbReference>
<dbReference type="GO" id="GO:1902670">
    <property type="term" value="F:carbon dioxide binding"/>
    <property type="evidence" value="ECO:0007669"/>
    <property type="project" value="TreeGrafter"/>
</dbReference>
<evidence type="ECO:0000256" key="2">
    <source>
        <dbReference type="ARBA" id="ARBA00006018"/>
    </source>
</evidence>
<dbReference type="Pfam" id="PF01455">
    <property type="entry name" value="HupF_HypC"/>
    <property type="match status" value="1"/>
</dbReference>
<comment type="caution">
    <text evidence="4">The sequence shown here is derived from an EMBL/GenBank/DDBJ whole genome shotgun (WGS) entry which is preliminary data.</text>
</comment>
<evidence type="ECO:0000256" key="1">
    <source>
        <dbReference type="ARBA" id="ARBA00004711"/>
    </source>
</evidence>
<dbReference type="InterPro" id="IPR001109">
    <property type="entry name" value="Hydrogenase_HupF/HypC"/>
</dbReference>
<reference evidence="4 5" key="1">
    <citation type="submission" date="2010-04" db="EMBL/GenBank/DDBJ databases">
        <title>The Genome Sequence of Escherichia coli TA447.</title>
        <authorList>
            <consortium name="The Broad Institute Genome Sequencing Platform"/>
            <consortium name="The Broad Institute Genome Sequencing Center for Infectious Disease"/>
            <person name="Feldgarden M."/>
            <person name="Gordon D.M."/>
            <person name="Johnson J.R."/>
            <person name="Johnston B.D."/>
            <person name="Young S."/>
            <person name="Zeng Q."/>
            <person name="Koehrsen M."/>
            <person name="Alvarado L."/>
            <person name="Berlin A.M."/>
            <person name="Borenstein D."/>
            <person name="Chapman S.B."/>
            <person name="Chen Z."/>
            <person name="Engels R."/>
            <person name="Freedman E."/>
            <person name="Gellesch M."/>
            <person name="Goldberg J."/>
            <person name="Griggs A."/>
            <person name="Gujja S."/>
            <person name="Heilman E.R."/>
            <person name="Heiman D.I."/>
            <person name="Hepburn T.A."/>
            <person name="Howarth C."/>
            <person name="Jen D."/>
            <person name="Larson L."/>
            <person name="Mehta T."/>
            <person name="Park D."/>
            <person name="Pearson M."/>
            <person name="Richards J."/>
            <person name="Roberts A."/>
            <person name="Saif S."/>
            <person name="Shea T.D."/>
            <person name="Shenoy N."/>
            <person name="Sisk P."/>
            <person name="Stolte C."/>
            <person name="Sykes S.N."/>
            <person name="Walk T."/>
            <person name="White J."/>
            <person name="Yandava C."/>
            <person name="Haas B."/>
            <person name="Henn M.R."/>
            <person name="Nusbaum C."/>
            <person name="Birren B."/>
        </authorList>
    </citation>
    <scope>NUCLEOTIDE SEQUENCE [LARGE SCALE GENOMIC DNA]</scope>
    <source>
        <strain evidence="4 5">TA447</strain>
    </source>
</reference>
<dbReference type="SUPFAM" id="SSF159127">
    <property type="entry name" value="HupF/HypC-like"/>
    <property type="match status" value="1"/>
</dbReference>
<dbReference type="Gene3D" id="2.30.30.140">
    <property type="match status" value="1"/>
</dbReference>
<organism evidence="4 5">
    <name type="scientific">Escherichia coli TA447</name>
    <dbReference type="NCBI Taxonomy" id="656447"/>
    <lineage>
        <taxon>Bacteria</taxon>
        <taxon>Pseudomonadati</taxon>
        <taxon>Pseudomonadota</taxon>
        <taxon>Gammaproteobacteria</taxon>
        <taxon>Enterobacterales</taxon>
        <taxon>Enterobacteriaceae</taxon>
        <taxon>Escherichia</taxon>
    </lineage>
</organism>
<dbReference type="EMBL" id="ADIZ01000031">
    <property type="protein sequence ID" value="OSK92372.1"/>
    <property type="molecule type" value="Genomic_DNA"/>
</dbReference>
<dbReference type="Gene3D" id="6.10.250.910">
    <property type="match status" value="1"/>
</dbReference>
<dbReference type="FunFam" id="2.30.30.140:FF:000023">
    <property type="entry name" value="Hydrogenase assembly chaperone protein HypC"/>
    <property type="match status" value="1"/>
</dbReference>
<gene>
    <name evidence="4" type="ORF">ECXG_00882</name>
</gene>
<evidence type="ECO:0000313" key="4">
    <source>
        <dbReference type="EMBL" id="OSK92372.1"/>
    </source>
</evidence>
<dbReference type="NCBIfam" id="TIGR00074">
    <property type="entry name" value="hypC_hupF"/>
    <property type="match status" value="1"/>
</dbReference>
<dbReference type="PRINTS" id="PR00445">
    <property type="entry name" value="HUPFHYPC"/>
</dbReference>
<dbReference type="PANTHER" id="PTHR35177:SF1">
    <property type="entry name" value="HYDROGENASE MATURATION FACTOR HYPC"/>
    <property type="match status" value="1"/>
</dbReference>
<dbReference type="GO" id="GO:0051604">
    <property type="term" value="P:protein maturation"/>
    <property type="evidence" value="ECO:0007669"/>
    <property type="project" value="TreeGrafter"/>
</dbReference>
<comment type="pathway">
    <text evidence="1">Protein modification; [NiFe] hydrogenase maturation.</text>
</comment>
<evidence type="ECO:0000313" key="5">
    <source>
        <dbReference type="Proteomes" id="UP000193942"/>
    </source>
</evidence>
<dbReference type="AlphaFoldDB" id="A0A1X3IWA1"/>
<dbReference type="Proteomes" id="UP000193942">
    <property type="component" value="Unassembled WGS sequence"/>
</dbReference>
<evidence type="ECO:0000256" key="3">
    <source>
        <dbReference type="ARBA" id="ARBA00071976"/>
    </source>
</evidence>
<sequence>MAELAGDTAMCIGVPGQIRTIDGNQAKVDVCGIQRDVDLTLVGSCDENGQPRVGQWVLVHVGFAMSVINEAEARDTLDALQNMFDVEPEVGALLYGEEK</sequence>
<dbReference type="GO" id="GO:0005506">
    <property type="term" value="F:iron ion binding"/>
    <property type="evidence" value="ECO:0007669"/>
    <property type="project" value="TreeGrafter"/>
</dbReference>
<name>A0A1X3IWA1_ECOLX</name>
<proteinExistence type="inferred from homology"/>